<dbReference type="STRING" id="158500.BES08_00145"/>
<dbReference type="PATRIC" id="fig|158500.4.peg.4755"/>
<evidence type="ECO:0000256" key="1">
    <source>
        <dbReference type="ARBA" id="ARBA00022729"/>
    </source>
</evidence>
<accession>A0A031JKV8</accession>
<evidence type="ECO:0000313" key="6">
    <source>
        <dbReference type="Proteomes" id="UP000024329"/>
    </source>
</evidence>
<dbReference type="Proteomes" id="UP000024329">
    <property type="component" value="Unassembled WGS sequence"/>
</dbReference>
<feature type="domain" description="Beta-mannosidase-like galactose-binding" evidence="4">
    <location>
        <begin position="50"/>
        <end position="120"/>
    </location>
</feature>
<dbReference type="GO" id="GO:0004553">
    <property type="term" value="F:hydrolase activity, hydrolyzing O-glycosyl compounds"/>
    <property type="evidence" value="ECO:0007669"/>
    <property type="project" value="UniProtKB-ARBA"/>
</dbReference>
<dbReference type="InterPro" id="IPR008979">
    <property type="entry name" value="Galactose-bd-like_sf"/>
</dbReference>
<evidence type="ECO:0000256" key="3">
    <source>
        <dbReference type="SAM" id="MobiDB-lite"/>
    </source>
</evidence>
<dbReference type="InterPro" id="IPR054593">
    <property type="entry name" value="Beta-mannosidase-like_N2"/>
</dbReference>
<reference evidence="5 6" key="1">
    <citation type="submission" date="2014-03" db="EMBL/GenBank/DDBJ databases">
        <title>Whole genome sequence of Novosphingobium resinovorum KF1.</title>
        <authorList>
            <person name="Gan H.M."/>
            <person name="Gan H.Y."/>
            <person name="Chew T.H."/>
            <person name="Savka M.A."/>
        </authorList>
    </citation>
    <scope>NUCLEOTIDE SEQUENCE [LARGE SCALE GENOMIC DNA]</scope>
    <source>
        <strain evidence="5 6">KF1</strain>
    </source>
</reference>
<protein>
    <submittedName>
        <fullName evidence="5">Glycoside hydrolase family protein</fullName>
    </submittedName>
</protein>
<dbReference type="AlphaFoldDB" id="A0A031JKV8"/>
<feature type="region of interest" description="Disordered" evidence="3">
    <location>
        <begin position="153"/>
        <end position="187"/>
    </location>
</feature>
<dbReference type="eggNOG" id="COG3250">
    <property type="taxonomic scope" value="Bacteria"/>
</dbReference>
<comment type="caution">
    <text evidence="5">The sequence shown here is derived from an EMBL/GenBank/DDBJ whole genome shotgun (WGS) entry which is preliminary data.</text>
</comment>
<dbReference type="PANTHER" id="PTHR43817">
    <property type="entry name" value="GLYCOSYL HYDROLASE"/>
    <property type="match status" value="1"/>
</dbReference>
<evidence type="ECO:0000313" key="5">
    <source>
        <dbReference type="EMBL" id="EZP74734.1"/>
    </source>
</evidence>
<dbReference type="RefSeq" id="WP_036529263.1">
    <property type="nucleotide sequence ID" value="NZ_JFYZ01000041.1"/>
</dbReference>
<evidence type="ECO:0000256" key="2">
    <source>
        <dbReference type="ARBA" id="ARBA00022801"/>
    </source>
</evidence>
<gene>
    <name evidence="5" type="ORF">BV97_04682</name>
</gene>
<feature type="compositionally biased region" description="Basic residues" evidence="3">
    <location>
        <begin position="159"/>
        <end position="169"/>
    </location>
</feature>
<keyword evidence="2 5" id="KW-0378">Hydrolase</keyword>
<dbReference type="EMBL" id="JFYZ01000041">
    <property type="protein sequence ID" value="EZP74734.1"/>
    <property type="molecule type" value="Genomic_DNA"/>
</dbReference>
<dbReference type="NCBIfam" id="NF045579">
    <property type="entry name" value="rhamnoside_JR"/>
    <property type="match status" value="1"/>
</dbReference>
<dbReference type="SUPFAM" id="SSF49785">
    <property type="entry name" value="Galactose-binding domain-like"/>
    <property type="match status" value="1"/>
</dbReference>
<dbReference type="Gene3D" id="2.60.120.260">
    <property type="entry name" value="Galactose-binding domain-like"/>
    <property type="match status" value="1"/>
</dbReference>
<keyword evidence="1" id="KW-0732">Signal</keyword>
<name>A0A031JKV8_9SPHN</name>
<organism evidence="5 6">
    <name type="scientific">Novosphingobium resinovorum</name>
    <dbReference type="NCBI Taxonomy" id="158500"/>
    <lineage>
        <taxon>Bacteria</taxon>
        <taxon>Pseudomonadati</taxon>
        <taxon>Pseudomonadota</taxon>
        <taxon>Alphaproteobacteria</taxon>
        <taxon>Sphingomonadales</taxon>
        <taxon>Sphingomonadaceae</taxon>
        <taxon>Novosphingobium</taxon>
    </lineage>
</organism>
<dbReference type="Pfam" id="PF22666">
    <property type="entry name" value="Glyco_hydro_2_N2"/>
    <property type="match status" value="1"/>
</dbReference>
<evidence type="ECO:0000259" key="4">
    <source>
        <dbReference type="Pfam" id="PF22666"/>
    </source>
</evidence>
<proteinExistence type="predicted"/>
<dbReference type="PANTHER" id="PTHR43817:SF1">
    <property type="entry name" value="HYDROLASE, FAMILY 43, PUTATIVE (AFU_ORTHOLOGUE AFUA_3G01660)-RELATED"/>
    <property type="match status" value="1"/>
</dbReference>
<sequence length="215" mass="22969">MPRLAARLDGAWEVAFEAERGAPKAASLPALAPLNEQVDPGIRYFSGIATYGKTFAAPAGYKPGAPLLLDLGQVGDLAEVRVNGRFIGTLWHSPYRVDIGAVVRRGANRLEVRVANLWVNRLIGDAQPGATKIASTVMPTYRVDAALRPAGLIGPARTRPTRRGARRSAPRPGPTIRNRRSGTASRHLEAACGRDHLLCARNAATLPARLQCCPG</sequence>